<dbReference type="InterPro" id="IPR045518">
    <property type="entry name" value="2EXR"/>
</dbReference>
<protein>
    <recommendedName>
        <fullName evidence="1">2EXR domain-containing protein</fullName>
    </recommendedName>
</protein>
<sequence length="361" mass="41843">MQRPRKFDPPWVDFYTRPCPWFVKQLTSFPQFSKLPREIQLTIWEHAQPRQQVVSINCREVDLRAVPDPDESPAMTLEYRRPSMIEACSDARAAGLRCFTPALNLYLPSPIRFNFDHDVLELDMHMMEWIASVHEDGQLPIEDTTLVKNLAISHYRRFRAEDMILVCQYFSGLESLMINEPEIDDSFPSAGMPKLLSPSEASFNSRYRWKGVEKMIKKKISNVRPKLDHWVPPLLLTGTDNQWASVAFRRRIHQLHVFPSARNSNLMDWLPSFNIPSLGYSQKFALASGQISSITYQRTDDGSWSLEGVSGLEMFNMVGWVFEDSNLHFYISDSDIAKGLDELDWGGRDDPEIRFVHWNHS</sequence>
<reference evidence="3" key="1">
    <citation type="submission" date="2016-03" db="EMBL/GenBank/DDBJ databases">
        <authorList>
            <person name="Ploux O."/>
        </authorList>
    </citation>
    <scope>NUCLEOTIDE SEQUENCE [LARGE SCALE GENOMIC DNA]</scope>
    <source>
        <strain evidence="3">UK7</strain>
    </source>
</reference>
<dbReference type="Proteomes" id="UP000178129">
    <property type="component" value="Unassembled WGS sequence"/>
</dbReference>
<dbReference type="Pfam" id="PF20150">
    <property type="entry name" value="2EXR"/>
    <property type="match status" value="1"/>
</dbReference>
<dbReference type="PANTHER" id="PTHR35910:SF1">
    <property type="entry name" value="2EXR DOMAIN-CONTAINING PROTEIN"/>
    <property type="match status" value="1"/>
</dbReference>
<feature type="domain" description="2EXR" evidence="1">
    <location>
        <begin position="29"/>
        <end position="120"/>
    </location>
</feature>
<dbReference type="STRING" id="914237.A0A1E1LI15"/>
<comment type="caution">
    <text evidence="2">The sequence shown here is derived from an EMBL/GenBank/DDBJ whole genome shotgun (WGS) entry which is preliminary data.</text>
</comment>
<evidence type="ECO:0000313" key="3">
    <source>
        <dbReference type="Proteomes" id="UP000178129"/>
    </source>
</evidence>
<keyword evidence="3" id="KW-1185">Reference proteome</keyword>
<accession>A0A1E1LI15</accession>
<dbReference type="InParanoid" id="A0A1E1LI15"/>
<proteinExistence type="predicted"/>
<dbReference type="AlphaFoldDB" id="A0A1E1LI15"/>
<name>A0A1E1LI15_9HELO</name>
<gene>
    <name evidence="2" type="ORF">RCO7_03247</name>
</gene>
<evidence type="ECO:0000313" key="2">
    <source>
        <dbReference type="EMBL" id="CZT10152.1"/>
    </source>
</evidence>
<dbReference type="EMBL" id="FJUW01000053">
    <property type="protein sequence ID" value="CZT10152.1"/>
    <property type="molecule type" value="Genomic_DNA"/>
</dbReference>
<evidence type="ECO:0000259" key="1">
    <source>
        <dbReference type="Pfam" id="PF20150"/>
    </source>
</evidence>
<dbReference type="PANTHER" id="PTHR35910">
    <property type="entry name" value="2EXR DOMAIN-CONTAINING PROTEIN"/>
    <property type="match status" value="1"/>
</dbReference>
<organism evidence="2 3">
    <name type="scientific">Rhynchosporium graminicola</name>
    <dbReference type="NCBI Taxonomy" id="2792576"/>
    <lineage>
        <taxon>Eukaryota</taxon>
        <taxon>Fungi</taxon>
        <taxon>Dikarya</taxon>
        <taxon>Ascomycota</taxon>
        <taxon>Pezizomycotina</taxon>
        <taxon>Leotiomycetes</taxon>
        <taxon>Helotiales</taxon>
        <taxon>Ploettnerulaceae</taxon>
        <taxon>Rhynchosporium</taxon>
    </lineage>
</organism>